<gene>
    <name evidence="2" type="ORF">CEN44_17355</name>
</gene>
<dbReference type="EMBL" id="NRQW01000402">
    <property type="protein sequence ID" value="PLZ87471.1"/>
    <property type="molecule type" value="Genomic_DNA"/>
</dbReference>
<keyword evidence="3" id="KW-1185">Reference proteome</keyword>
<dbReference type="RefSeq" id="WP_016866410.1">
    <property type="nucleotide sequence ID" value="NZ_CAWNVR010000515.1"/>
</dbReference>
<proteinExistence type="predicted"/>
<comment type="caution">
    <text evidence="2">The sequence shown here is derived from an EMBL/GenBank/DDBJ whole genome shotgun (WGS) entry which is preliminary data.</text>
</comment>
<sequence length="78" mass="8883">MRVQDGYLFKRQSAEDEIQGDRNSGESSQDSGVKGDARIIQNVRQYGEKSMTFGQASNFRIGDDYYQSEPPQKKTNDK</sequence>
<reference evidence="2 3" key="1">
    <citation type="submission" date="2017-08" db="EMBL/GenBank/DDBJ databases">
        <title>Genomes of Fischerella (Mastigocladus) sp. strains.</title>
        <authorList>
            <person name="Miller S.R."/>
        </authorList>
    </citation>
    <scope>NUCLEOTIDE SEQUENCE [LARGE SCALE GENOMIC DNA]</scope>
    <source>
        <strain evidence="2 3">CCMEE 5323</strain>
    </source>
</reference>
<organism evidence="2 3">
    <name type="scientific">Fischerella muscicola CCMEE 5323</name>
    <dbReference type="NCBI Taxonomy" id="2019572"/>
    <lineage>
        <taxon>Bacteria</taxon>
        <taxon>Bacillati</taxon>
        <taxon>Cyanobacteriota</taxon>
        <taxon>Cyanophyceae</taxon>
        <taxon>Nostocales</taxon>
        <taxon>Hapalosiphonaceae</taxon>
        <taxon>Fischerella</taxon>
    </lineage>
</organism>
<accession>A0A2N6K0G6</accession>
<protein>
    <submittedName>
        <fullName evidence="2">Uncharacterized protein</fullName>
    </submittedName>
</protein>
<name>A0A2N6K0G6_FISMU</name>
<feature type="region of interest" description="Disordered" evidence="1">
    <location>
        <begin position="1"/>
        <end position="37"/>
    </location>
</feature>
<evidence type="ECO:0000313" key="2">
    <source>
        <dbReference type="EMBL" id="PLZ87471.1"/>
    </source>
</evidence>
<evidence type="ECO:0000256" key="1">
    <source>
        <dbReference type="SAM" id="MobiDB-lite"/>
    </source>
</evidence>
<dbReference type="AlphaFoldDB" id="A0A2N6K0G6"/>
<dbReference type="Proteomes" id="UP000235036">
    <property type="component" value="Unassembled WGS sequence"/>
</dbReference>
<evidence type="ECO:0000313" key="3">
    <source>
        <dbReference type="Proteomes" id="UP000235036"/>
    </source>
</evidence>